<organism evidence="3 4">
    <name type="scientific">Helianthus annuus</name>
    <name type="common">Common sunflower</name>
    <dbReference type="NCBI Taxonomy" id="4232"/>
    <lineage>
        <taxon>Eukaryota</taxon>
        <taxon>Viridiplantae</taxon>
        <taxon>Streptophyta</taxon>
        <taxon>Embryophyta</taxon>
        <taxon>Tracheophyta</taxon>
        <taxon>Spermatophyta</taxon>
        <taxon>Magnoliopsida</taxon>
        <taxon>eudicotyledons</taxon>
        <taxon>Gunneridae</taxon>
        <taxon>Pentapetalae</taxon>
        <taxon>asterids</taxon>
        <taxon>campanulids</taxon>
        <taxon>Asterales</taxon>
        <taxon>Asteraceae</taxon>
        <taxon>Asteroideae</taxon>
        <taxon>Heliantheae alliance</taxon>
        <taxon>Heliantheae</taxon>
        <taxon>Helianthus</taxon>
    </lineage>
</organism>
<feature type="compositionally biased region" description="Basic and acidic residues" evidence="1">
    <location>
        <begin position="1"/>
        <end position="10"/>
    </location>
</feature>
<dbReference type="Gramene" id="mRNA:HanXRQr2_Chr04g0160781">
    <property type="protein sequence ID" value="CDS:HanXRQr2_Chr04g0160781.1"/>
    <property type="gene ID" value="HanXRQr2_Chr04g0160781"/>
</dbReference>
<reference evidence="3" key="2">
    <citation type="submission" date="2017-02" db="EMBL/GenBank/DDBJ databases">
        <title>Sunflower complete genome.</title>
        <authorList>
            <person name="Langlade N."/>
            <person name="Munos S."/>
        </authorList>
    </citation>
    <scope>NUCLEOTIDE SEQUENCE [LARGE SCALE GENOMIC DNA]</scope>
    <source>
        <tissue evidence="3">Leaves</tissue>
    </source>
</reference>
<dbReference type="AlphaFoldDB" id="A0A251SE22"/>
<feature type="region of interest" description="Disordered" evidence="1">
    <location>
        <begin position="1"/>
        <end position="36"/>
    </location>
</feature>
<dbReference type="EMBL" id="MNCJ02000319">
    <property type="protein sequence ID" value="KAF5809729.1"/>
    <property type="molecule type" value="Genomic_DNA"/>
</dbReference>
<dbReference type="EMBL" id="CM007903">
    <property type="protein sequence ID" value="OTF97099.1"/>
    <property type="molecule type" value="Genomic_DNA"/>
</dbReference>
<protein>
    <submittedName>
        <fullName evidence="3">Uncharacterized protein</fullName>
    </submittedName>
</protein>
<sequence>MRKKAERDQEPANLRQPALRVLASHPQKRSKSSSLRFPARVPTKFWQFPVSLFILHVGYLVRSVVHEP</sequence>
<evidence type="ECO:0000313" key="3">
    <source>
        <dbReference type="EMBL" id="OTF97099.1"/>
    </source>
</evidence>
<dbReference type="InParanoid" id="A0A251SE22"/>
<accession>A0A251SE22</accession>
<evidence type="ECO:0000313" key="4">
    <source>
        <dbReference type="Proteomes" id="UP000215914"/>
    </source>
</evidence>
<reference evidence="2" key="3">
    <citation type="submission" date="2020-06" db="EMBL/GenBank/DDBJ databases">
        <title>Helianthus annuus Genome sequencing and assembly Release 2.</title>
        <authorList>
            <person name="Gouzy J."/>
            <person name="Langlade N."/>
            <person name="Munos S."/>
        </authorList>
    </citation>
    <scope>NUCLEOTIDE SEQUENCE</scope>
    <source>
        <tissue evidence="2">Leaves</tissue>
    </source>
</reference>
<proteinExistence type="predicted"/>
<reference evidence="2 4" key="1">
    <citation type="journal article" date="2017" name="Nature">
        <title>The sunflower genome provides insights into oil metabolism, flowering and Asterid evolution.</title>
        <authorList>
            <person name="Badouin H."/>
            <person name="Gouzy J."/>
            <person name="Grassa C.J."/>
            <person name="Murat F."/>
            <person name="Staton S.E."/>
            <person name="Cottret L."/>
            <person name="Lelandais-Briere C."/>
            <person name="Owens G.L."/>
            <person name="Carrere S."/>
            <person name="Mayjonade B."/>
            <person name="Legrand L."/>
            <person name="Gill N."/>
            <person name="Kane N.C."/>
            <person name="Bowers J.E."/>
            <person name="Hubner S."/>
            <person name="Bellec A."/>
            <person name="Berard A."/>
            <person name="Berges H."/>
            <person name="Blanchet N."/>
            <person name="Boniface M.C."/>
            <person name="Brunel D."/>
            <person name="Catrice O."/>
            <person name="Chaidir N."/>
            <person name="Claudel C."/>
            <person name="Donnadieu C."/>
            <person name="Faraut T."/>
            <person name="Fievet G."/>
            <person name="Helmstetter N."/>
            <person name="King M."/>
            <person name="Knapp S.J."/>
            <person name="Lai Z."/>
            <person name="Le Paslier M.C."/>
            <person name="Lippi Y."/>
            <person name="Lorenzon L."/>
            <person name="Mandel J.R."/>
            <person name="Marage G."/>
            <person name="Marchand G."/>
            <person name="Marquand E."/>
            <person name="Bret-Mestries E."/>
            <person name="Morien E."/>
            <person name="Nambeesan S."/>
            <person name="Nguyen T."/>
            <person name="Pegot-Espagnet P."/>
            <person name="Pouilly N."/>
            <person name="Raftis F."/>
            <person name="Sallet E."/>
            <person name="Schiex T."/>
            <person name="Thomas J."/>
            <person name="Vandecasteele C."/>
            <person name="Vares D."/>
            <person name="Vear F."/>
            <person name="Vautrin S."/>
            <person name="Crespi M."/>
            <person name="Mangin B."/>
            <person name="Burke J.M."/>
            <person name="Salse J."/>
            <person name="Munos S."/>
            <person name="Vincourt P."/>
            <person name="Rieseberg L.H."/>
            <person name="Langlade N.B."/>
        </authorList>
    </citation>
    <scope>NUCLEOTIDE SEQUENCE [LARGE SCALE GENOMIC DNA]</scope>
    <source>
        <strain evidence="4">cv. SF193</strain>
        <tissue evidence="2">Leaves</tissue>
    </source>
</reference>
<dbReference type="Proteomes" id="UP000215914">
    <property type="component" value="Chromosome 14"/>
</dbReference>
<evidence type="ECO:0000313" key="2">
    <source>
        <dbReference type="EMBL" id="KAF5809729.1"/>
    </source>
</evidence>
<keyword evidence="4" id="KW-1185">Reference proteome</keyword>
<gene>
    <name evidence="3" type="ORF">HannXRQ_Chr14g0430851</name>
    <name evidence="2" type="ORF">HanXRQr2_Chr04g0160781</name>
</gene>
<name>A0A251SE22_HELAN</name>
<evidence type="ECO:0000256" key="1">
    <source>
        <dbReference type="SAM" id="MobiDB-lite"/>
    </source>
</evidence>